<dbReference type="InterPro" id="IPR035093">
    <property type="entry name" value="RelE/ParE_toxin_dom_sf"/>
</dbReference>
<dbReference type="InterPro" id="IPR007712">
    <property type="entry name" value="RelE/ParE_toxin"/>
</dbReference>
<dbReference type="Proteomes" id="UP001524944">
    <property type="component" value="Unassembled WGS sequence"/>
</dbReference>
<dbReference type="PANTHER" id="PTHR40588">
    <property type="entry name" value="MRNA INTERFERASE TOXIN YAFQ"/>
    <property type="match status" value="1"/>
</dbReference>
<evidence type="ECO:0000256" key="1">
    <source>
        <dbReference type="ARBA" id="ARBA00022649"/>
    </source>
</evidence>
<evidence type="ECO:0000313" key="3">
    <source>
        <dbReference type="Proteomes" id="UP001524944"/>
    </source>
</evidence>
<protein>
    <submittedName>
        <fullName evidence="2">Type II toxin-antitoxin system YafQ family toxin</fullName>
    </submittedName>
</protein>
<gene>
    <name evidence="2" type="ORF">NVS47_12295</name>
</gene>
<comment type="caution">
    <text evidence="2">The sequence shown here is derived from an EMBL/GenBank/DDBJ whole genome shotgun (WGS) entry which is preliminary data.</text>
</comment>
<keyword evidence="1" id="KW-1277">Toxin-antitoxin system</keyword>
<accession>A0ABT1Y5X5</accession>
<dbReference type="InterPro" id="IPR004386">
    <property type="entry name" value="Toxin_YafQ-like"/>
</dbReference>
<dbReference type="EMBL" id="JANPWE010000006">
    <property type="protein sequence ID" value="MCR6546283.1"/>
    <property type="molecule type" value="Genomic_DNA"/>
</dbReference>
<dbReference type="PIRSF" id="PIRSF006156">
    <property type="entry name" value="YafQ"/>
    <property type="match status" value="1"/>
</dbReference>
<dbReference type="NCBIfam" id="TIGR02385">
    <property type="entry name" value="RelE_StbE"/>
    <property type="match status" value="1"/>
</dbReference>
<dbReference type="RefSeq" id="WP_089611742.1">
    <property type="nucleotide sequence ID" value="NZ_CP022121.1"/>
</dbReference>
<dbReference type="Gene3D" id="3.30.2310.20">
    <property type="entry name" value="RelE-like"/>
    <property type="match status" value="1"/>
</dbReference>
<evidence type="ECO:0000313" key="2">
    <source>
        <dbReference type="EMBL" id="MCR6546283.1"/>
    </source>
</evidence>
<organism evidence="2 3">
    <name type="scientific">Dehalobacterium formicoaceticum</name>
    <dbReference type="NCBI Taxonomy" id="51515"/>
    <lineage>
        <taxon>Bacteria</taxon>
        <taxon>Bacillati</taxon>
        <taxon>Bacillota</taxon>
        <taxon>Clostridia</taxon>
        <taxon>Eubacteriales</taxon>
        <taxon>Peptococcaceae</taxon>
        <taxon>Dehalobacterium</taxon>
    </lineage>
</organism>
<keyword evidence="3" id="KW-1185">Reference proteome</keyword>
<dbReference type="Pfam" id="PF15738">
    <property type="entry name" value="YafQ_toxin"/>
    <property type="match status" value="1"/>
</dbReference>
<name>A0ABT1Y5X5_9FIRM</name>
<dbReference type="SUPFAM" id="SSF143011">
    <property type="entry name" value="RelE-like"/>
    <property type="match status" value="1"/>
</dbReference>
<proteinExistence type="predicted"/>
<sequence>MYAVKPTTKFQKDLRLAAKRGYRIDLLTAVIKQLAAGKTLAENYRDHSLKGNYTSCRECHITPDWLLIYEIAEDELILYLTRTGTHSDLF</sequence>
<reference evidence="2 3" key="1">
    <citation type="submission" date="2022-08" db="EMBL/GenBank/DDBJ databases">
        <title>Proteogenomics of the novel Dehalobacterium formicoaceticum strain EZ94 highlights a key role of methyltransferases during anaerobic dichloromethane degradation.</title>
        <authorList>
            <person name="Wasmund K."/>
        </authorList>
    </citation>
    <scope>NUCLEOTIDE SEQUENCE [LARGE SCALE GENOMIC DNA]</scope>
    <source>
        <strain evidence="2 3">EZ94</strain>
    </source>
</reference>
<dbReference type="PANTHER" id="PTHR40588:SF1">
    <property type="entry name" value="MRNA INTERFERASE TOXIN YAFQ"/>
    <property type="match status" value="1"/>
</dbReference>